<name>A0A837G4G0_9VIBR</name>
<keyword evidence="2" id="KW-0488">Methylation</keyword>
<dbReference type="InterPro" id="IPR004089">
    <property type="entry name" value="MCPsignal_dom"/>
</dbReference>
<evidence type="ECO:0000313" key="5">
    <source>
        <dbReference type="EMBL" id="KJY71191.1"/>
    </source>
</evidence>
<evidence type="ECO:0000256" key="4">
    <source>
        <dbReference type="ARBA" id="ARBA00029447"/>
    </source>
</evidence>
<organism evidence="5">
    <name type="scientific">Vibrio coralliilyticus</name>
    <dbReference type="NCBI Taxonomy" id="190893"/>
    <lineage>
        <taxon>Bacteria</taxon>
        <taxon>Pseudomonadati</taxon>
        <taxon>Pseudomonadota</taxon>
        <taxon>Gammaproteobacteria</taxon>
        <taxon>Vibrionales</taxon>
        <taxon>Vibrionaceae</taxon>
        <taxon>Vibrio</taxon>
    </lineage>
</organism>
<evidence type="ECO:0000256" key="2">
    <source>
        <dbReference type="ARBA" id="ARBA00022481"/>
    </source>
</evidence>
<dbReference type="GO" id="GO:0007165">
    <property type="term" value="P:signal transduction"/>
    <property type="evidence" value="ECO:0007669"/>
    <property type="project" value="UniProtKB-KW"/>
</dbReference>
<dbReference type="SUPFAM" id="SSF55785">
    <property type="entry name" value="PYP-like sensor domain (PAS domain)"/>
    <property type="match status" value="1"/>
</dbReference>
<dbReference type="AlphaFoldDB" id="A0A837G4G0"/>
<accession>A0A837G4G0</accession>
<proteinExistence type="inferred from homology"/>
<dbReference type="Pfam" id="PF18947">
    <property type="entry name" value="HAMP_2"/>
    <property type="match status" value="3"/>
</dbReference>
<dbReference type="SMART" id="SM00283">
    <property type="entry name" value="MA"/>
    <property type="match status" value="1"/>
</dbReference>
<protein>
    <submittedName>
        <fullName evidence="5">Chemotaxis protein</fullName>
    </submittedName>
</protein>
<comment type="similarity">
    <text evidence="4">Belongs to the methyl-accepting chemotaxis (MCP) protein family.</text>
</comment>
<dbReference type="InterPro" id="IPR051310">
    <property type="entry name" value="MCP_chemotaxis"/>
</dbReference>
<dbReference type="Gene3D" id="3.30.450.20">
    <property type="entry name" value="PAS domain"/>
    <property type="match status" value="1"/>
</dbReference>
<dbReference type="GO" id="GO:0004888">
    <property type="term" value="F:transmembrane signaling receptor activity"/>
    <property type="evidence" value="ECO:0007669"/>
    <property type="project" value="InterPro"/>
</dbReference>
<comment type="subcellular location">
    <subcellularLocation>
        <location evidence="1">Membrane</location>
    </subcellularLocation>
</comment>
<dbReference type="Gene3D" id="1.10.287.950">
    <property type="entry name" value="Methyl-accepting chemotaxis protein"/>
    <property type="match status" value="1"/>
</dbReference>
<dbReference type="Pfam" id="PF00672">
    <property type="entry name" value="HAMP"/>
    <property type="match status" value="1"/>
</dbReference>
<dbReference type="InterPro" id="IPR003660">
    <property type="entry name" value="HAMP_dom"/>
</dbReference>
<dbReference type="Pfam" id="PF08376">
    <property type="entry name" value="NIT"/>
    <property type="match status" value="1"/>
</dbReference>
<dbReference type="SUPFAM" id="SSF158472">
    <property type="entry name" value="HAMP domain-like"/>
    <property type="match status" value="1"/>
</dbReference>
<dbReference type="Pfam" id="PF00015">
    <property type="entry name" value="MCPsignal"/>
    <property type="match status" value="1"/>
</dbReference>
<dbReference type="EMBL" id="JXXR01000016">
    <property type="protein sequence ID" value="KJY71191.1"/>
    <property type="molecule type" value="Genomic_DNA"/>
</dbReference>
<dbReference type="GO" id="GO:0006935">
    <property type="term" value="P:chemotaxis"/>
    <property type="evidence" value="ECO:0007669"/>
    <property type="project" value="UniProtKB-KW"/>
</dbReference>
<dbReference type="PROSITE" id="PS50111">
    <property type="entry name" value="CHEMOTAXIS_TRANSDUC_2"/>
    <property type="match status" value="1"/>
</dbReference>
<dbReference type="Gene3D" id="1.20.120.1530">
    <property type="match status" value="2"/>
</dbReference>
<evidence type="ECO:0000256" key="1">
    <source>
        <dbReference type="ARBA" id="ARBA00004370"/>
    </source>
</evidence>
<comment type="caution">
    <text evidence="5">The sequence shown here is derived from an EMBL/GenBank/DDBJ whole genome shotgun (WGS) entry which is preliminary data.</text>
</comment>
<dbReference type="InterPro" id="IPR035965">
    <property type="entry name" value="PAS-like_dom_sf"/>
</dbReference>
<dbReference type="GO" id="GO:0005886">
    <property type="term" value="C:plasma membrane"/>
    <property type="evidence" value="ECO:0007669"/>
    <property type="project" value="TreeGrafter"/>
</dbReference>
<dbReference type="Gene3D" id="6.10.340.10">
    <property type="match status" value="1"/>
</dbReference>
<dbReference type="PROSITE" id="PS50885">
    <property type="entry name" value="HAMP"/>
    <property type="match status" value="3"/>
</dbReference>
<dbReference type="InterPro" id="IPR004090">
    <property type="entry name" value="Chemotax_Me-accpt_rcpt"/>
</dbReference>
<dbReference type="FunFam" id="1.10.287.950:FF:000001">
    <property type="entry name" value="Methyl-accepting chemotaxis sensory transducer"/>
    <property type="match status" value="1"/>
</dbReference>
<reference evidence="5" key="1">
    <citation type="journal article" date="2015" name="BMC Genomics">
        <title>Genome mining reveals unlocked bioactive potential of marine Gram-negative bacteria.</title>
        <authorList>
            <person name="Machado H."/>
            <person name="Sonnenschein E.C."/>
            <person name="Melchiorsen J."/>
            <person name="Gram L."/>
        </authorList>
    </citation>
    <scope>NUCLEOTIDE SEQUENCE</scope>
    <source>
        <strain evidence="5">S2052</strain>
    </source>
</reference>
<dbReference type="PANTHER" id="PTHR43531:SF14">
    <property type="entry name" value="METHYL-ACCEPTING CHEMOTAXIS PROTEIN I-RELATED"/>
    <property type="match status" value="1"/>
</dbReference>
<dbReference type="CDD" id="cd06225">
    <property type="entry name" value="HAMP"/>
    <property type="match status" value="1"/>
</dbReference>
<sequence>MNLFADLKLRWKLMAIIVIPVVCLVYFAQTQVMRNVALVEEDNNILMLSEFSVKASALVHELQKERGITAGFMDSRDLRFSSEVQDQRRNVDAKRDQLRFFMQSFDPSIYGSAFEKQLDHSLSVLNELDSKRTEIDALEIPKSQAIGFYTDMNAQFLGDIVHLSKASSSGELSSMAAAYANFLQSKERAGIERALLMGVFANDEFQGRQYERFQNLVSAQTNYTSVFKTLAAPSQLEIYRGTMTGPIMEETASFREIAIEYAMIGGFGVDPVEWFKAQTAKINLLKQVEDKLANDLITLTQAYADKASSELTRDIILMVAALLLTALVVYVVQKGITVPITAAVQIANSIASGKLNNQINASSNDESGMLLKALSTMQENLLQAQRDLEKRMEQERVQAEENSRIRQALDQVSASVMVADNNNELIYLNHAMHQEFARNVSSFSNAIKGFDPERLLGKNIGLFSHTTEYQRILQSIDKTVAVEINIDKRIYKVIANPVMGENGVRLGIVIEWDDLTEQRDAELQVENVIRAAASGQLSTRLDTTRLSGFMHDLGDGINELLDAIVGPLTIAADCVAKISLGQIPDTITDEYRGDFNKLKDNLNTCISAINLLVKDANNLADAAIAGQLSARADETQHQGDFRTIIKGVNNTLDAVVTPLTVAANCVDQIAKGQVPSPIEEHYNGDFNLLKNNLNTCIAAIKQLIDDANALAIAAVEGKLDNRADTSRHQGDFKQIVEGMNQTLDAMVEPTNECKEVLARLADGDLTSTVKGNYQGDFAVLKEAVNTSIENLLELIKNISQSAGIVNNSVSELSSGVVNLSHRTEDQAASLERTSASMSDMTESVKQNADNASLATDLARDAQVKAQRGGEVVERAVVSMAEINSSSKRISDIIGVIDEIAFQTNLLALNAAVEAARAGEQGRGFAVVAGEVRNLAQRSAQAAKEIKELIRDSVSKVEEGTELVNESGSTLKDLVSSVEKVTSMIAEISAGSSTQSNRISKVNETIKDMDDMTQQNAALVEEASANSTSMEEQVNSVIQLLSSFKIEDISPSPSSRSEARTVLKVSNYSY</sequence>
<dbReference type="RefSeq" id="WP_045986336.1">
    <property type="nucleotide sequence ID" value="NZ_CP063052.1"/>
</dbReference>
<dbReference type="InterPro" id="IPR013587">
    <property type="entry name" value="Nitrate/nitrite_sensing"/>
</dbReference>
<keyword evidence="3" id="KW-0807">Transducer</keyword>
<evidence type="ECO:0000256" key="3">
    <source>
        <dbReference type="ARBA" id="ARBA00023224"/>
    </source>
</evidence>
<dbReference type="CDD" id="cd11386">
    <property type="entry name" value="MCP_signal"/>
    <property type="match status" value="1"/>
</dbReference>
<dbReference type="PRINTS" id="PR00260">
    <property type="entry name" value="CHEMTRNSDUCR"/>
</dbReference>
<gene>
    <name evidence="5" type="ORF">TW71_14320</name>
</gene>
<dbReference type="SUPFAM" id="SSF58104">
    <property type="entry name" value="Methyl-accepting chemotaxis protein (MCP) signaling domain"/>
    <property type="match status" value="1"/>
</dbReference>
<dbReference type="PANTHER" id="PTHR43531">
    <property type="entry name" value="PROTEIN ICFG"/>
    <property type="match status" value="1"/>
</dbReference>
<dbReference type="SMART" id="SM00304">
    <property type="entry name" value="HAMP"/>
    <property type="match status" value="4"/>
</dbReference>